<comment type="miscellaneous">
    <text evidence="13">Reaction proceeds by a ping-pong mechanism involving intermediate methylation of a conserved cysteine residue.</text>
</comment>
<evidence type="ECO:0000256" key="8">
    <source>
        <dbReference type="ARBA" id="ARBA00022691"/>
    </source>
</evidence>
<dbReference type="SFLD" id="SFLDF00275">
    <property type="entry name" value="adenosine_C2_methyltransferase"/>
    <property type="match status" value="1"/>
</dbReference>
<dbReference type="PANTHER" id="PTHR30544:SF5">
    <property type="entry name" value="RADICAL SAM CORE DOMAIN-CONTAINING PROTEIN"/>
    <property type="match status" value="1"/>
</dbReference>
<comment type="catalytic activity">
    <reaction evidence="13">
        <text>adenosine(37) in tRNA + 2 reduced [2Fe-2S]-[ferredoxin] + 2 S-adenosyl-L-methionine = 2-methyladenosine(37) in tRNA + 5'-deoxyadenosine + L-methionine + 2 oxidized [2Fe-2S]-[ferredoxin] + S-adenosyl-L-homocysteine</text>
        <dbReference type="Rhea" id="RHEA:43332"/>
        <dbReference type="Rhea" id="RHEA-COMP:10000"/>
        <dbReference type="Rhea" id="RHEA-COMP:10001"/>
        <dbReference type="Rhea" id="RHEA-COMP:10162"/>
        <dbReference type="Rhea" id="RHEA-COMP:10485"/>
        <dbReference type="ChEBI" id="CHEBI:17319"/>
        <dbReference type="ChEBI" id="CHEBI:33737"/>
        <dbReference type="ChEBI" id="CHEBI:33738"/>
        <dbReference type="ChEBI" id="CHEBI:57844"/>
        <dbReference type="ChEBI" id="CHEBI:57856"/>
        <dbReference type="ChEBI" id="CHEBI:59789"/>
        <dbReference type="ChEBI" id="CHEBI:74411"/>
        <dbReference type="ChEBI" id="CHEBI:74497"/>
        <dbReference type="EC" id="2.1.1.192"/>
    </reaction>
</comment>
<comment type="cofactor">
    <cofactor evidence="13">
        <name>[4Fe-4S] cluster</name>
        <dbReference type="ChEBI" id="CHEBI:49883"/>
    </cofactor>
    <text evidence="13">Binds 1 [4Fe-4S] cluster. The cluster is coordinated with 3 cysteines and an exchangeable S-adenosyl-L-methionine.</text>
</comment>
<comment type="similarity">
    <text evidence="2 13">Belongs to the radical SAM superfamily. RlmN family.</text>
</comment>
<feature type="binding site" evidence="13">
    <location>
        <begin position="162"/>
        <end position="163"/>
    </location>
    <ligand>
        <name>S-adenosyl-L-methionine</name>
        <dbReference type="ChEBI" id="CHEBI:59789"/>
    </ligand>
</feature>
<dbReference type="Gene3D" id="3.20.20.70">
    <property type="entry name" value="Aldolase class I"/>
    <property type="match status" value="1"/>
</dbReference>
<dbReference type="InterPro" id="IPR007197">
    <property type="entry name" value="rSAM"/>
</dbReference>
<dbReference type="Pfam" id="PF04055">
    <property type="entry name" value="Radical_SAM"/>
    <property type="match status" value="1"/>
</dbReference>
<keyword evidence="3 13" id="KW-0004">4Fe-4S</keyword>
<dbReference type="InterPro" id="IPR006638">
    <property type="entry name" value="Elp3/MiaA/NifB-like_rSAM"/>
</dbReference>
<dbReference type="InterPro" id="IPR027492">
    <property type="entry name" value="RNA_MTrfase_RlmN"/>
</dbReference>
<evidence type="ECO:0000256" key="1">
    <source>
        <dbReference type="ARBA" id="ARBA00004496"/>
    </source>
</evidence>
<evidence type="ECO:0000256" key="10">
    <source>
        <dbReference type="ARBA" id="ARBA00023004"/>
    </source>
</evidence>
<dbReference type="PROSITE" id="PS51918">
    <property type="entry name" value="RADICAL_SAM"/>
    <property type="match status" value="1"/>
</dbReference>
<dbReference type="FunFam" id="3.20.20.70:FF:000014">
    <property type="entry name" value="Probable dual-specificity RNA methyltransferase RlmN"/>
    <property type="match status" value="1"/>
</dbReference>
<dbReference type="GO" id="GO:0005737">
    <property type="term" value="C:cytoplasm"/>
    <property type="evidence" value="ECO:0007669"/>
    <property type="project" value="UniProtKB-SubCell"/>
</dbReference>
<dbReference type="PANTHER" id="PTHR30544">
    <property type="entry name" value="23S RRNA METHYLTRANSFERASE"/>
    <property type="match status" value="1"/>
</dbReference>
<keyword evidence="12 13" id="KW-1015">Disulfide bond</keyword>
<dbReference type="GO" id="GO:0070040">
    <property type="term" value="F:rRNA (adenine(2503)-C2-)-methyltransferase activity"/>
    <property type="evidence" value="ECO:0007669"/>
    <property type="project" value="UniProtKB-UniRule"/>
</dbReference>
<dbReference type="SFLD" id="SFLDS00029">
    <property type="entry name" value="Radical_SAM"/>
    <property type="match status" value="1"/>
</dbReference>
<dbReference type="GO" id="GO:0070475">
    <property type="term" value="P:rRNA base methylation"/>
    <property type="evidence" value="ECO:0007669"/>
    <property type="project" value="UniProtKB-UniRule"/>
</dbReference>
<keyword evidence="10 13" id="KW-0408">Iron</keyword>
<dbReference type="GO" id="GO:0051539">
    <property type="term" value="F:4 iron, 4 sulfur cluster binding"/>
    <property type="evidence" value="ECO:0007669"/>
    <property type="project" value="UniProtKB-UniRule"/>
</dbReference>
<evidence type="ECO:0000256" key="9">
    <source>
        <dbReference type="ARBA" id="ARBA00022723"/>
    </source>
</evidence>
<evidence type="ECO:0000313" key="15">
    <source>
        <dbReference type="EMBL" id="QOV88828.1"/>
    </source>
</evidence>
<evidence type="ECO:0000256" key="6">
    <source>
        <dbReference type="ARBA" id="ARBA00022603"/>
    </source>
</evidence>
<keyword evidence="7 13" id="KW-0808">Transferase</keyword>
<keyword evidence="4 13" id="KW-0963">Cytoplasm</keyword>
<dbReference type="SMART" id="SM00729">
    <property type="entry name" value="Elp3"/>
    <property type="match status" value="1"/>
</dbReference>
<comment type="caution">
    <text evidence="13">Lacks conserved residue(s) required for the propagation of feature annotation.</text>
</comment>
<evidence type="ECO:0000256" key="12">
    <source>
        <dbReference type="ARBA" id="ARBA00023157"/>
    </source>
</evidence>
<dbReference type="EC" id="2.1.1.192" evidence="13"/>
<evidence type="ECO:0000256" key="3">
    <source>
        <dbReference type="ARBA" id="ARBA00022485"/>
    </source>
</evidence>
<feature type="binding site" evidence="13">
    <location>
        <position position="112"/>
    </location>
    <ligand>
        <name>[4Fe-4S] cluster</name>
        <dbReference type="ChEBI" id="CHEBI:49883"/>
        <note>4Fe-4S-S-AdoMet</note>
    </ligand>
</feature>
<evidence type="ECO:0000256" key="11">
    <source>
        <dbReference type="ARBA" id="ARBA00023014"/>
    </source>
</evidence>
<dbReference type="GO" id="GO:0019843">
    <property type="term" value="F:rRNA binding"/>
    <property type="evidence" value="ECO:0007669"/>
    <property type="project" value="UniProtKB-UniRule"/>
</dbReference>
<dbReference type="EMBL" id="CP063458">
    <property type="protein sequence ID" value="QOV88828.1"/>
    <property type="molecule type" value="Genomic_DNA"/>
</dbReference>
<sequence>MPLLADHDLASLAAEFTRLGLPSVHARKVLREFYASAGNPTSLNTATVGKGVVAWLAASPLVSSVVDRRSVSLDGTTKLLVRLADGAAVECVLMPTERPDRTMACVSSQVGCAMGCDFCASTKQGLERNLTAGEIAEQFIHLKLAAARTNRKITSLVFMGMGEPMHNLDAVIGGVRRIADPEMGSVGWRQVTVSTVGIVPGIDRLADADLNIHLALSLHAPDDATRGRLVPMNRKFAVADIVAAARRFYDRTGRIVTIEYCLLAGVNDSDGQAAMLADLLEGFRAHVNIIPYNPIGAGLTGIAYQRPTAERVLQFLTILREAGVVSHVRQTRGDDVAAACGQLREMATQSTVK</sequence>
<dbReference type="PIRSF" id="PIRSF006004">
    <property type="entry name" value="CHP00048"/>
    <property type="match status" value="1"/>
</dbReference>
<dbReference type="KEGG" id="hbs:IPV69_21775"/>
<keyword evidence="6 13" id="KW-0489">Methyltransferase</keyword>
<gene>
    <name evidence="13 15" type="primary">rlmN</name>
    <name evidence="15" type="ORF">IPV69_21775</name>
</gene>
<keyword evidence="5 13" id="KW-0698">rRNA processing</keyword>
<keyword evidence="13" id="KW-0819">tRNA processing</keyword>
<dbReference type="Proteomes" id="UP000593765">
    <property type="component" value="Chromosome"/>
</dbReference>
<dbReference type="RefSeq" id="WP_206291835.1">
    <property type="nucleotide sequence ID" value="NZ_CP063458.1"/>
</dbReference>
<evidence type="ECO:0000259" key="14">
    <source>
        <dbReference type="PROSITE" id="PS51918"/>
    </source>
</evidence>
<protein>
    <recommendedName>
        <fullName evidence="13">Probable dual-specificity RNA methyltransferase RlmN</fullName>
        <ecNumber evidence="13">2.1.1.192</ecNumber>
    </recommendedName>
    <alternativeName>
        <fullName evidence="13">23S rRNA (adenine(2503)-C(2))-methyltransferase</fullName>
    </alternativeName>
    <alternativeName>
        <fullName evidence="13">23S rRNA m2A2503 methyltransferase</fullName>
    </alternativeName>
    <alternativeName>
        <fullName evidence="13">Ribosomal RNA large subunit methyltransferase N</fullName>
    </alternativeName>
    <alternativeName>
        <fullName evidence="13">tRNA (adenine(37)-C(2))-methyltransferase</fullName>
    </alternativeName>
    <alternativeName>
        <fullName evidence="13">tRNA m2A37 methyltransferase</fullName>
    </alternativeName>
</protein>
<organism evidence="15 16">
    <name type="scientific">Humisphaera borealis</name>
    <dbReference type="NCBI Taxonomy" id="2807512"/>
    <lineage>
        <taxon>Bacteria</taxon>
        <taxon>Pseudomonadati</taxon>
        <taxon>Planctomycetota</taxon>
        <taxon>Phycisphaerae</taxon>
        <taxon>Tepidisphaerales</taxon>
        <taxon>Tepidisphaeraceae</taxon>
        <taxon>Humisphaera</taxon>
    </lineage>
</organism>
<dbReference type="GO" id="GO:0000049">
    <property type="term" value="F:tRNA binding"/>
    <property type="evidence" value="ECO:0007669"/>
    <property type="project" value="UniProtKB-UniRule"/>
</dbReference>
<feature type="binding site" evidence="13">
    <location>
        <position position="293"/>
    </location>
    <ligand>
        <name>S-adenosyl-L-methionine</name>
        <dbReference type="ChEBI" id="CHEBI:59789"/>
    </ligand>
</feature>
<comment type="catalytic activity">
    <reaction evidence="13">
        <text>adenosine(2503) in 23S rRNA + 2 reduced [2Fe-2S]-[ferredoxin] + 2 S-adenosyl-L-methionine = 2-methyladenosine(2503) in 23S rRNA + 5'-deoxyadenosine + L-methionine + 2 oxidized [2Fe-2S]-[ferredoxin] + S-adenosyl-L-homocysteine</text>
        <dbReference type="Rhea" id="RHEA:42916"/>
        <dbReference type="Rhea" id="RHEA-COMP:10000"/>
        <dbReference type="Rhea" id="RHEA-COMP:10001"/>
        <dbReference type="Rhea" id="RHEA-COMP:10152"/>
        <dbReference type="Rhea" id="RHEA-COMP:10282"/>
        <dbReference type="ChEBI" id="CHEBI:17319"/>
        <dbReference type="ChEBI" id="CHEBI:33737"/>
        <dbReference type="ChEBI" id="CHEBI:33738"/>
        <dbReference type="ChEBI" id="CHEBI:57844"/>
        <dbReference type="ChEBI" id="CHEBI:57856"/>
        <dbReference type="ChEBI" id="CHEBI:59789"/>
        <dbReference type="ChEBI" id="CHEBI:74411"/>
        <dbReference type="ChEBI" id="CHEBI:74497"/>
        <dbReference type="EC" id="2.1.1.192"/>
    </reaction>
</comment>
<keyword evidence="16" id="KW-1185">Reference proteome</keyword>
<feature type="binding site" evidence="13">
    <location>
        <position position="119"/>
    </location>
    <ligand>
        <name>[4Fe-4S] cluster</name>
        <dbReference type="ChEBI" id="CHEBI:49883"/>
        <note>4Fe-4S-S-AdoMet</note>
    </ligand>
</feature>
<dbReference type="InterPro" id="IPR013785">
    <property type="entry name" value="Aldolase_TIM"/>
</dbReference>
<dbReference type="InterPro" id="IPR004383">
    <property type="entry name" value="rRNA_lsu_MTrfase_RlmN/Cfr"/>
</dbReference>
<proteinExistence type="inferred from homology"/>
<feature type="domain" description="Radical SAM core" evidence="14">
    <location>
        <begin position="98"/>
        <end position="334"/>
    </location>
</feature>
<dbReference type="SFLD" id="SFLDG01062">
    <property type="entry name" value="methyltransferase_(Class_A)"/>
    <property type="match status" value="1"/>
</dbReference>
<dbReference type="GO" id="GO:0030488">
    <property type="term" value="P:tRNA methylation"/>
    <property type="evidence" value="ECO:0007669"/>
    <property type="project" value="UniProtKB-UniRule"/>
</dbReference>
<accession>A0A7M2WTI5</accession>
<dbReference type="GO" id="GO:0046872">
    <property type="term" value="F:metal ion binding"/>
    <property type="evidence" value="ECO:0007669"/>
    <property type="project" value="UniProtKB-KW"/>
</dbReference>
<feature type="binding site" evidence="13">
    <location>
        <position position="116"/>
    </location>
    <ligand>
        <name>[4Fe-4S] cluster</name>
        <dbReference type="ChEBI" id="CHEBI:49883"/>
        <note>4Fe-4S-S-AdoMet</note>
    </ligand>
</feature>
<comment type="subcellular location">
    <subcellularLocation>
        <location evidence="1 13">Cytoplasm</location>
    </subcellularLocation>
</comment>
<evidence type="ECO:0000313" key="16">
    <source>
        <dbReference type="Proteomes" id="UP000593765"/>
    </source>
</evidence>
<dbReference type="HAMAP" id="MF_01849">
    <property type="entry name" value="RNA_methyltr_RlmN"/>
    <property type="match status" value="1"/>
</dbReference>
<dbReference type="AlphaFoldDB" id="A0A7M2WTI5"/>
<reference evidence="15 16" key="1">
    <citation type="submission" date="2020-10" db="EMBL/GenBank/DDBJ databases">
        <title>Wide distribution of Phycisphaera-like planctomycetes from WD2101 soil group in peatlands and genome analysis of the first cultivated representative.</title>
        <authorList>
            <person name="Dedysh S.N."/>
            <person name="Beletsky A.V."/>
            <person name="Ivanova A."/>
            <person name="Kulichevskaya I.S."/>
            <person name="Suzina N.E."/>
            <person name="Philippov D.A."/>
            <person name="Rakitin A.L."/>
            <person name="Mardanov A.V."/>
            <person name="Ravin N.V."/>
        </authorList>
    </citation>
    <scope>NUCLEOTIDE SEQUENCE [LARGE SCALE GENOMIC DNA]</scope>
    <source>
        <strain evidence="15 16">M1803</strain>
    </source>
</reference>
<dbReference type="GO" id="GO:0002935">
    <property type="term" value="F:tRNA (adenine(37)-C2)-methyltransferase activity"/>
    <property type="evidence" value="ECO:0007669"/>
    <property type="project" value="UniProtKB-UniRule"/>
</dbReference>
<name>A0A7M2WTI5_9BACT</name>
<feature type="binding site" evidence="13">
    <location>
        <begin position="217"/>
        <end position="219"/>
    </location>
    <ligand>
        <name>S-adenosyl-L-methionine</name>
        <dbReference type="ChEBI" id="CHEBI:59789"/>
    </ligand>
</feature>
<evidence type="ECO:0000256" key="5">
    <source>
        <dbReference type="ARBA" id="ARBA00022552"/>
    </source>
</evidence>
<evidence type="ECO:0000256" key="7">
    <source>
        <dbReference type="ARBA" id="ARBA00022679"/>
    </source>
</evidence>
<evidence type="ECO:0000256" key="4">
    <source>
        <dbReference type="ARBA" id="ARBA00022490"/>
    </source>
</evidence>
<keyword evidence="9 13" id="KW-0479">Metal-binding</keyword>
<keyword evidence="11 13" id="KW-0411">Iron-sulfur</keyword>
<dbReference type="NCBIfam" id="TIGR00048">
    <property type="entry name" value="rRNA_mod_RlmN"/>
    <property type="match status" value="1"/>
</dbReference>
<feature type="active site" description="Proton acceptor" evidence="13">
    <location>
        <position position="90"/>
    </location>
</feature>
<dbReference type="SUPFAM" id="SSF102114">
    <property type="entry name" value="Radical SAM enzymes"/>
    <property type="match status" value="1"/>
</dbReference>
<feature type="active site" description="S-methylcysteine intermediate" evidence="13">
    <location>
        <position position="340"/>
    </location>
</feature>
<evidence type="ECO:0000256" key="2">
    <source>
        <dbReference type="ARBA" id="ARBA00007544"/>
    </source>
</evidence>
<dbReference type="InterPro" id="IPR040072">
    <property type="entry name" value="Methyltransferase_A"/>
</dbReference>
<keyword evidence="8 13" id="KW-0949">S-adenosyl-L-methionine</keyword>
<dbReference type="InterPro" id="IPR058240">
    <property type="entry name" value="rSAM_sf"/>
</dbReference>
<comment type="function">
    <text evidence="13">Specifically methylates position 2 of adenine 2503 in 23S rRNA and position 2 of adenine 37 in tRNAs.</text>
</comment>
<evidence type="ECO:0000256" key="13">
    <source>
        <dbReference type="HAMAP-Rule" id="MF_01849"/>
    </source>
</evidence>
<dbReference type="CDD" id="cd01335">
    <property type="entry name" value="Radical_SAM"/>
    <property type="match status" value="1"/>
</dbReference>
<feature type="binding site" evidence="13">
    <location>
        <position position="194"/>
    </location>
    <ligand>
        <name>S-adenosyl-L-methionine</name>
        <dbReference type="ChEBI" id="CHEBI:59789"/>
    </ligand>
</feature>